<evidence type="ECO:0000313" key="2">
    <source>
        <dbReference type="EMBL" id="OBS20282.1"/>
    </source>
</evidence>
<feature type="signal peptide" evidence="1">
    <location>
        <begin position="1"/>
        <end position="16"/>
    </location>
</feature>
<comment type="caution">
    <text evidence="2">The sequence shown here is derived from an EMBL/GenBank/DDBJ whole genome shotgun (WGS) entry which is preliminary data.</text>
</comment>
<evidence type="ECO:0008006" key="4">
    <source>
        <dbReference type="Google" id="ProtNLM"/>
    </source>
</evidence>
<keyword evidence="3" id="KW-1185">Reference proteome</keyword>
<proteinExistence type="predicted"/>
<keyword evidence="1" id="KW-0732">Signal</keyword>
<reference evidence="2 3" key="1">
    <citation type="submission" date="2016-06" db="EMBL/GenBank/DDBJ databases">
        <title>Living apart together: crosstalk between the core and supernumerary genomes in a fungal plant pathogen.</title>
        <authorList>
            <person name="Vanheule A."/>
            <person name="Audenaert K."/>
            <person name="Warris S."/>
            <person name="Van De Geest H."/>
            <person name="Schijlen E."/>
            <person name="Hofte M."/>
            <person name="De Saeger S."/>
            <person name="Haesaert G."/>
            <person name="Waalwijk C."/>
            <person name="Van Der Lee T."/>
        </authorList>
    </citation>
    <scope>NUCLEOTIDE SEQUENCE [LARGE SCALE GENOMIC DNA]</scope>
    <source>
        <strain evidence="2 3">2516</strain>
    </source>
</reference>
<sequence>MLLLTLLCASLESVPQVGPPHSAVMLLRKYQSTTAMFFLVRPPTDAHPMAEMPQWLINAPCCVMEDGAISDSPPEPGTGGSRGLWHELASRLIPSAGRSGEVSDHGSLDEGRVANSLFRGC</sequence>
<dbReference type="AlphaFoldDB" id="A0A1B8AIC3"/>
<gene>
    <name evidence="2" type="ORF">FPOA_06662</name>
</gene>
<organism evidence="2 3">
    <name type="scientific">Fusarium poae</name>
    <dbReference type="NCBI Taxonomy" id="36050"/>
    <lineage>
        <taxon>Eukaryota</taxon>
        <taxon>Fungi</taxon>
        <taxon>Dikarya</taxon>
        <taxon>Ascomycota</taxon>
        <taxon>Pezizomycotina</taxon>
        <taxon>Sordariomycetes</taxon>
        <taxon>Hypocreomycetidae</taxon>
        <taxon>Hypocreales</taxon>
        <taxon>Nectriaceae</taxon>
        <taxon>Fusarium</taxon>
    </lineage>
</organism>
<dbReference type="EMBL" id="LYXU01000003">
    <property type="protein sequence ID" value="OBS20282.1"/>
    <property type="molecule type" value="Genomic_DNA"/>
</dbReference>
<evidence type="ECO:0000256" key="1">
    <source>
        <dbReference type="SAM" id="SignalP"/>
    </source>
</evidence>
<feature type="chain" id="PRO_5008602872" description="Secreted protein" evidence="1">
    <location>
        <begin position="17"/>
        <end position="121"/>
    </location>
</feature>
<evidence type="ECO:0000313" key="3">
    <source>
        <dbReference type="Proteomes" id="UP000091967"/>
    </source>
</evidence>
<dbReference type="Proteomes" id="UP000091967">
    <property type="component" value="Unassembled WGS sequence"/>
</dbReference>
<name>A0A1B8AIC3_FUSPO</name>
<accession>A0A1B8AIC3</accession>
<protein>
    <recommendedName>
        <fullName evidence="4">Secreted protein</fullName>
    </recommendedName>
</protein>